<sequence length="422" mass="48016">MPPSFLLLRIRMQRRGRGGYLLWRLWSTSKHKLSTEQELLEKRRRFQSQIEDSSPELSGPSPAFSDREISSEADQDEECRRLNDKDGMSSHLHLLGENHGKPVETSLVLPVSVAVGLCLKKDSAATPSHLEGEQKEVSVIHGELEEQMPDLVTDSPAREGPCCISAVGSVEEVDKRPFVAVVGISKAMAGREAPIQLVPLGWEERLDRPKAGGKGLSHNNPLPKESKKEDLDVPKTMDQRDRKKEEAEELRKTVENISAELKRVSAQQNLLRCKVEELEQEKSLLKTDLLKSQQELAVLRTQETGVLYWSKKHMAYHHAELQELKTKLERNLEEKTELKERLKETEMHLERLREAQTSCKSPEREDLKSTTEKLRTLRVNVSLLLMSVLPHLELPDDEPDQVDEILQTVLETNGLLRKNPMP</sequence>
<reference evidence="2" key="1">
    <citation type="submission" date="2025-08" db="UniProtKB">
        <authorList>
            <consortium name="Ensembl"/>
        </authorList>
    </citation>
    <scope>IDENTIFICATION</scope>
</reference>
<accession>A0A8D0HT08</accession>
<name>A0A8D0HT08_SPHPU</name>
<evidence type="ECO:0000256" key="1">
    <source>
        <dbReference type="SAM" id="MobiDB-lite"/>
    </source>
</evidence>
<dbReference type="Ensembl" id="ENSSPUT00000025796.1">
    <property type="protein sequence ID" value="ENSSPUP00000024184.1"/>
    <property type="gene ID" value="ENSSPUG00000018524.1"/>
</dbReference>
<feature type="compositionally biased region" description="Polar residues" evidence="1">
    <location>
        <begin position="47"/>
        <end position="56"/>
    </location>
</feature>
<evidence type="ECO:0000313" key="3">
    <source>
        <dbReference type="Proteomes" id="UP000694392"/>
    </source>
</evidence>
<reference evidence="2" key="2">
    <citation type="submission" date="2025-09" db="UniProtKB">
        <authorList>
            <consortium name="Ensembl"/>
        </authorList>
    </citation>
    <scope>IDENTIFICATION</scope>
</reference>
<dbReference type="Proteomes" id="UP000694392">
    <property type="component" value="Unplaced"/>
</dbReference>
<dbReference type="GeneTree" id="ENSGT00940000161221"/>
<proteinExistence type="predicted"/>
<protein>
    <submittedName>
        <fullName evidence="2">Uncharacterized protein</fullName>
    </submittedName>
</protein>
<organism evidence="2 3">
    <name type="scientific">Sphenodon punctatus</name>
    <name type="common">Tuatara</name>
    <name type="synonym">Hatteria punctata</name>
    <dbReference type="NCBI Taxonomy" id="8508"/>
    <lineage>
        <taxon>Eukaryota</taxon>
        <taxon>Metazoa</taxon>
        <taxon>Chordata</taxon>
        <taxon>Craniata</taxon>
        <taxon>Vertebrata</taxon>
        <taxon>Euteleostomi</taxon>
        <taxon>Lepidosauria</taxon>
        <taxon>Sphenodontia</taxon>
        <taxon>Sphenodontidae</taxon>
        <taxon>Sphenodon</taxon>
    </lineage>
</organism>
<evidence type="ECO:0000313" key="2">
    <source>
        <dbReference type="Ensembl" id="ENSSPUP00000024184.1"/>
    </source>
</evidence>
<feature type="region of interest" description="Disordered" evidence="1">
    <location>
        <begin position="208"/>
        <end position="249"/>
    </location>
</feature>
<keyword evidence="3" id="KW-1185">Reference proteome</keyword>
<dbReference type="AlphaFoldDB" id="A0A8D0HT08"/>
<feature type="region of interest" description="Disordered" evidence="1">
    <location>
        <begin position="44"/>
        <end position="76"/>
    </location>
</feature>
<feature type="compositionally biased region" description="Basic and acidic residues" evidence="1">
    <location>
        <begin position="224"/>
        <end position="249"/>
    </location>
</feature>